<dbReference type="EMBL" id="MU865287">
    <property type="protein sequence ID" value="KAK4232626.1"/>
    <property type="molecule type" value="Genomic_DNA"/>
</dbReference>
<evidence type="ECO:0000313" key="2">
    <source>
        <dbReference type="EMBL" id="KAK4232626.1"/>
    </source>
</evidence>
<feature type="compositionally biased region" description="Basic residues" evidence="1">
    <location>
        <begin position="837"/>
        <end position="848"/>
    </location>
</feature>
<reference evidence="2" key="2">
    <citation type="submission" date="2023-05" db="EMBL/GenBank/DDBJ databases">
        <authorList>
            <consortium name="Lawrence Berkeley National Laboratory"/>
            <person name="Steindorff A."/>
            <person name="Hensen N."/>
            <person name="Bonometti L."/>
            <person name="Westerberg I."/>
            <person name="Brannstrom I.O."/>
            <person name="Guillou S."/>
            <person name="Cros-Aarteil S."/>
            <person name="Calhoun S."/>
            <person name="Haridas S."/>
            <person name="Kuo A."/>
            <person name="Mondo S."/>
            <person name="Pangilinan J."/>
            <person name="Riley R."/>
            <person name="Labutti K."/>
            <person name="Andreopoulos B."/>
            <person name="Lipzen A."/>
            <person name="Chen C."/>
            <person name="Yanf M."/>
            <person name="Daum C."/>
            <person name="Ng V."/>
            <person name="Clum A."/>
            <person name="Ohm R."/>
            <person name="Martin F."/>
            <person name="Silar P."/>
            <person name="Natvig D."/>
            <person name="Lalanne C."/>
            <person name="Gautier V."/>
            <person name="Ament-Velasquez S.L."/>
            <person name="Kruys A."/>
            <person name="Hutchinson M.I."/>
            <person name="Powell A.J."/>
            <person name="Barry K."/>
            <person name="Miller A.N."/>
            <person name="Grigoriev I.V."/>
            <person name="Debuchy R."/>
            <person name="Gladieux P."/>
            <person name="Thoren M.H."/>
            <person name="Johannesson H."/>
        </authorList>
    </citation>
    <scope>NUCLEOTIDE SEQUENCE</scope>
    <source>
        <strain evidence="2">CBS 990.96</strain>
    </source>
</reference>
<sequence length="957" mass="105935">MAPQTRRHPANAPVDRVYETATPPEQARFPARSRVVRTYGRKTGQTAAVSSIIMRQQTLTQIDYLRQQQPEPPAGLEGIQEDDDEEEGETTLHEIELTEPKSEPKPKSKAKTKAKTKKEPANKRRKTMDDTPSSSFHTQTLTQMRSFSGKTAVNSDNELRIKESESQDEDWEEPTLPTGNTPRKMKSNPHTPSTKRIKVNLDEVPSSQPTPFTPMIARYSPMRSPLKEKSTNVDAPPPTAETVSKRPRTLVIQDSYSEGPGLPSSSLGASEDTPRKEWSSQKRKREPLAEIPLAGLDLEADVSIGETQTKQRREIPDSDDELESVVSTPFKTPRGKAAKIWSEPGSGSQAPEARDVPSTGASNKENRTPSTENPEEREEPGTPTPTVKSKKVAETGSSGKPSTQRRVSQRLSARKLLERKTSPQKSPLANPTDISVEAEDGEDLTASEDEAPTPTLPKIGSQKRASSANKKRSAITISSFTKRSAKGASSPILSNNNQRHTTPQIPTSEDSINQGLTTPTPRRVQIELPPPTAGYEEDEDEEIYKETPQKPLAPPALPHKKSSPITYQRQTQQRQTQHRQTQQRLTQRQTQHRSQYYSQGLESQRVPLEVIKSLGPQTDRSDVLVSLPKQTVEAIIDGWQNHLFRVSQPIPLTVTRVWIYTSDGLDEVKYMATIGPKKEPGEIQDLRVGRGNAEFNEGESVSGFRFAHELLQVYRLNDPIKKREMVRSGLKENGGPGGEMWRWVGPAVAAALLANLREALFVEVDGDEDWDEEMEEDLLRAVEEDEEQEAEVTISQELAEQLRSEGARMEEEEEVIPASQEDPFLPPPPPPPQVVSKKGKASQRKSQRSQRSQTRSQLKRDNMVRPSQATTASDVSSAPSSPVVARPSAVGASGEDPSLPDLLRREEESDSLLLRGMAGGSSGGMVVGLSSQPPFMMDSLLADEGEVRRPPEIIWDS</sequence>
<protein>
    <submittedName>
        <fullName evidence="2">Uncharacterized protein</fullName>
    </submittedName>
</protein>
<accession>A0AAN7BZN7</accession>
<feature type="compositionally biased region" description="Basic residues" evidence="1">
    <location>
        <begin position="183"/>
        <end position="198"/>
    </location>
</feature>
<feature type="compositionally biased region" description="Polar residues" evidence="1">
    <location>
        <begin position="423"/>
        <end position="433"/>
    </location>
</feature>
<feature type="compositionally biased region" description="Acidic residues" evidence="1">
    <location>
        <begin position="436"/>
        <end position="451"/>
    </location>
</feature>
<feature type="compositionally biased region" description="Polar residues" evidence="1">
    <location>
        <begin position="130"/>
        <end position="156"/>
    </location>
</feature>
<feature type="compositionally biased region" description="Low complexity" evidence="1">
    <location>
        <begin position="255"/>
        <end position="271"/>
    </location>
</feature>
<feature type="region of interest" description="Disordered" evidence="1">
    <location>
        <begin position="1"/>
        <end position="31"/>
    </location>
</feature>
<feature type="compositionally biased region" description="Low complexity" evidence="1">
    <location>
        <begin position="872"/>
        <end position="893"/>
    </location>
</feature>
<feature type="non-terminal residue" evidence="2">
    <location>
        <position position="957"/>
    </location>
</feature>
<feature type="compositionally biased region" description="Polar residues" evidence="1">
    <location>
        <begin position="491"/>
        <end position="520"/>
    </location>
</feature>
<gene>
    <name evidence="2" type="ORF">QBC38DRAFT_379396</name>
</gene>
<dbReference type="AlphaFoldDB" id="A0AAN7BZN7"/>
<feature type="region of interest" description="Disordered" evidence="1">
    <location>
        <begin position="65"/>
        <end position="592"/>
    </location>
</feature>
<name>A0AAN7BZN7_9PEZI</name>
<comment type="caution">
    <text evidence="2">The sequence shown here is derived from an EMBL/GenBank/DDBJ whole genome shotgun (WGS) entry which is preliminary data.</text>
</comment>
<feature type="compositionally biased region" description="Polar residues" evidence="1">
    <location>
        <begin position="395"/>
        <end position="411"/>
    </location>
</feature>
<dbReference type="Proteomes" id="UP001301958">
    <property type="component" value="Unassembled WGS sequence"/>
</dbReference>
<feature type="compositionally biased region" description="Basic and acidic residues" evidence="1">
    <location>
        <begin position="90"/>
        <end position="106"/>
    </location>
</feature>
<feature type="compositionally biased region" description="Low complexity" evidence="1">
    <location>
        <begin position="566"/>
        <end position="592"/>
    </location>
</feature>
<reference evidence="2" key="1">
    <citation type="journal article" date="2023" name="Mol. Phylogenet. Evol.">
        <title>Genome-scale phylogeny and comparative genomics of the fungal order Sordariales.</title>
        <authorList>
            <person name="Hensen N."/>
            <person name="Bonometti L."/>
            <person name="Westerberg I."/>
            <person name="Brannstrom I.O."/>
            <person name="Guillou S."/>
            <person name="Cros-Aarteil S."/>
            <person name="Calhoun S."/>
            <person name="Haridas S."/>
            <person name="Kuo A."/>
            <person name="Mondo S."/>
            <person name="Pangilinan J."/>
            <person name="Riley R."/>
            <person name="LaButti K."/>
            <person name="Andreopoulos B."/>
            <person name="Lipzen A."/>
            <person name="Chen C."/>
            <person name="Yan M."/>
            <person name="Daum C."/>
            <person name="Ng V."/>
            <person name="Clum A."/>
            <person name="Steindorff A."/>
            <person name="Ohm R.A."/>
            <person name="Martin F."/>
            <person name="Silar P."/>
            <person name="Natvig D.O."/>
            <person name="Lalanne C."/>
            <person name="Gautier V."/>
            <person name="Ament-Velasquez S.L."/>
            <person name="Kruys A."/>
            <person name="Hutchinson M.I."/>
            <person name="Powell A.J."/>
            <person name="Barry K."/>
            <person name="Miller A.N."/>
            <person name="Grigoriev I.V."/>
            <person name="Debuchy R."/>
            <person name="Gladieux P."/>
            <person name="Hiltunen Thoren M."/>
            <person name="Johannesson H."/>
        </authorList>
    </citation>
    <scope>NUCLEOTIDE SEQUENCE</scope>
    <source>
        <strain evidence="2">CBS 990.96</strain>
    </source>
</reference>
<feature type="compositionally biased region" description="Acidic residues" evidence="1">
    <location>
        <begin position="79"/>
        <end position="89"/>
    </location>
</feature>
<proteinExistence type="predicted"/>
<evidence type="ECO:0000256" key="1">
    <source>
        <dbReference type="SAM" id="MobiDB-lite"/>
    </source>
</evidence>
<feature type="compositionally biased region" description="Basic residues" evidence="1">
    <location>
        <begin position="107"/>
        <end position="116"/>
    </location>
</feature>
<keyword evidence="3" id="KW-1185">Reference proteome</keyword>
<evidence type="ECO:0000313" key="3">
    <source>
        <dbReference type="Proteomes" id="UP001301958"/>
    </source>
</evidence>
<organism evidence="2 3">
    <name type="scientific">Podospora fimiseda</name>
    <dbReference type="NCBI Taxonomy" id="252190"/>
    <lineage>
        <taxon>Eukaryota</taxon>
        <taxon>Fungi</taxon>
        <taxon>Dikarya</taxon>
        <taxon>Ascomycota</taxon>
        <taxon>Pezizomycotina</taxon>
        <taxon>Sordariomycetes</taxon>
        <taxon>Sordariomycetidae</taxon>
        <taxon>Sordariales</taxon>
        <taxon>Podosporaceae</taxon>
        <taxon>Podospora</taxon>
    </lineage>
</organism>
<feature type="region of interest" description="Disordered" evidence="1">
    <location>
        <begin position="801"/>
        <end position="910"/>
    </location>
</feature>
<feature type="compositionally biased region" description="Pro residues" evidence="1">
    <location>
        <begin position="824"/>
        <end position="833"/>
    </location>
</feature>